<keyword evidence="1" id="KW-1133">Transmembrane helix</keyword>
<dbReference type="EMBL" id="BSTX01000003">
    <property type="protein sequence ID" value="GLZ80175.1"/>
    <property type="molecule type" value="Genomic_DNA"/>
</dbReference>
<feature type="transmembrane region" description="Helical" evidence="1">
    <location>
        <begin position="19"/>
        <end position="37"/>
    </location>
</feature>
<comment type="caution">
    <text evidence="2">The sequence shown here is derived from an EMBL/GenBank/DDBJ whole genome shotgun (WGS) entry which is preliminary data.</text>
</comment>
<keyword evidence="1" id="KW-0812">Transmembrane</keyword>
<keyword evidence="3" id="KW-1185">Reference proteome</keyword>
<name>A0A9W6SQK3_9ACTN</name>
<dbReference type="Proteomes" id="UP001165079">
    <property type="component" value="Unassembled WGS sequence"/>
</dbReference>
<evidence type="ECO:0000313" key="3">
    <source>
        <dbReference type="Proteomes" id="UP001165079"/>
    </source>
</evidence>
<evidence type="ECO:0000313" key="2">
    <source>
        <dbReference type="EMBL" id="GLZ80175.1"/>
    </source>
</evidence>
<proteinExistence type="predicted"/>
<reference evidence="2" key="1">
    <citation type="submission" date="2023-03" db="EMBL/GenBank/DDBJ databases">
        <title>Actinorhabdospora filicis NBRC 111898.</title>
        <authorList>
            <person name="Ichikawa N."/>
            <person name="Sato H."/>
            <person name="Tonouchi N."/>
        </authorList>
    </citation>
    <scope>NUCLEOTIDE SEQUENCE</scope>
    <source>
        <strain evidence="2">NBRC 111898</strain>
    </source>
</reference>
<sequence length="158" mass="16642">MPEVAVFTVPRRHRAHREVVSAVLALAVLTWLAGLVALASGTLVPLLAALAPTALWALLRLTRPEPVTELRVEPARLLAGPYRVPAHKAAATLIRERGELVLLLATGERTPAARVVLCRAGGTDAADLARLKSLAEVLGTSRESSAVKVSRELASLAG</sequence>
<dbReference type="AlphaFoldDB" id="A0A9W6SQK3"/>
<keyword evidence="1" id="KW-0472">Membrane</keyword>
<gene>
    <name evidence="2" type="ORF">Afil01_49820</name>
</gene>
<organism evidence="2 3">
    <name type="scientific">Actinorhabdospora filicis</name>
    <dbReference type="NCBI Taxonomy" id="1785913"/>
    <lineage>
        <taxon>Bacteria</taxon>
        <taxon>Bacillati</taxon>
        <taxon>Actinomycetota</taxon>
        <taxon>Actinomycetes</taxon>
        <taxon>Micromonosporales</taxon>
        <taxon>Micromonosporaceae</taxon>
        <taxon>Actinorhabdospora</taxon>
    </lineage>
</organism>
<accession>A0A9W6SQK3</accession>
<dbReference type="RefSeq" id="WP_285665298.1">
    <property type="nucleotide sequence ID" value="NZ_BSTX01000003.1"/>
</dbReference>
<evidence type="ECO:0000256" key="1">
    <source>
        <dbReference type="SAM" id="Phobius"/>
    </source>
</evidence>
<protein>
    <submittedName>
        <fullName evidence="2">Uncharacterized protein</fullName>
    </submittedName>
</protein>